<protein>
    <submittedName>
        <fullName evidence="2">Uncharacterized protein</fullName>
    </submittedName>
</protein>
<evidence type="ECO:0000313" key="2">
    <source>
        <dbReference type="EMBL" id="CEK47595.1"/>
    </source>
</evidence>
<evidence type="ECO:0000256" key="1">
    <source>
        <dbReference type="SAM" id="MobiDB-lite"/>
    </source>
</evidence>
<name>A0A0B6XWC5_9EUPU</name>
<feature type="compositionally biased region" description="Basic and acidic residues" evidence="1">
    <location>
        <begin position="24"/>
        <end position="36"/>
    </location>
</feature>
<organism evidence="2">
    <name type="scientific">Arion vulgaris</name>
    <dbReference type="NCBI Taxonomy" id="1028688"/>
    <lineage>
        <taxon>Eukaryota</taxon>
        <taxon>Metazoa</taxon>
        <taxon>Spiralia</taxon>
        <taxon>Lophotrochozoa</taxon>
        <taxon>Mollusca</taxon>
        <taxon>Gastropoda</taxon>
        <taxon>Heterobranchia</taxon>
        <taxon>Euthyneura</taxon>
        <taxon>Panpulmonata</taxon>
        <taxon>Eupulmonata</taxon>
        <taxon>Stylommatophora</taxon>
        <taxon>Helicina</taxon>
        <taxon>Arionoidea</taxon>
        <taxon>Arionidae</taxon>
        <taxon>Arion</taxon>
    </lineage>
</organism>
<sequence length="74" mass="8924">KDLEAAKRAQWRTEKGWTNSGNRNTRESYAHPRHPDSARLEELREEWIENFLHTNITKSPLGRDHYSWCDRKMD</sequence>
<proteinExistence type="predicted"/>
<dbReference type="PANTHER" id="PTHR33667">
    <property type="entry name" value="SI:DKEY-57N24.6"/>
    <property type="match status" value="1"/>
</dbReference>
<feature type="non-terminal residue" evidence="2">
    <location>
        <position position="1"/>
    </location>
</feature>
<feature type="compositionally biased region" description="Basic and acidic residues" evidence="1">
    <location>
        <begin position="1"/>
        <end position="15"/>
    </location>
</feature>
<reference evidence="2" key="1">
    <citation type="submission" date="2014-12" db="EMBL/GenBank/DDBJ databases">
        <title>Insight into the proteome of Arion vulgaris.</title>
        <authorList>
            <person name="Aradska J."/>
            <person name="Bulat T."/>
            <person name="Smidak R."/>
            <person name="Sarate P."/>
            <person name="Gangsoo J."/>
            <person name="Sialana F."/>
            <person name="Bilban M."/>
            <person name="Lubec G."/>
        </authorList>
    </citation>
    <scope>NUCLEOTIDE SEQUENCE</scope>
    <source>
        <tissue evidence="2">Skin</tissue>
    </source>
</reference>
<feature type="region of interest" description="Disordered" evidence="1">
    <location>
        <begin position="1"/>
        <end position="36"/>
    </location>
</feature>
<dbReference type="AlphaFoldDB" id="A0A0B6XWC5"/>
<dbReference type="PANTHER" id="PTHR33667:SF7">
    <property type="entry name" value="RIKEN CDNA 1810020O05 GENE"/>
    <property type="match status" value="1"/>
</dbReference>
<gene>
    <name evidence="2" type="primary">ORF1714</name>
</gene>
<feature type="non-terminal residue" evidence="2">
    <location>
        <position position="74"/>
    </location>
</feature>
<dbReference type="EMBL" id="HACG01000730">
    <property type="protein sequence ID" value="CEK47595.1"/>
    <property type="molecule type" value="Transcribed_RNA"/>
</dbReference>
<accession>A0A0B6XWC5</accession>